<gene>
    <name evidence="14" type="primary">dnaX</name>
    <name evidence="17" type="ORF">SAMN04489764_1433</name>
</gene>
<keyword evidence="7 14" id="KW-0547">Nucleotide-binding</keyword>
<keyword evidence="4 14" id="KW-0548">Nucleotidyltransferase</keyword>
<dbReference type="RefSeq" id="WP_093258323.1">
    <property type="nucleotide sequence ID" value="NZ_FNKK01000002.1"/>
</dbReference>
<protein>
    <recommendedName>
        <fullName evidence="13 14">DNA polymerase III subunit gamma/tau</fullName>
        <ecNumber evidence="2 14">2.7.7.7</ecNumber>
    </recommendedName>
</protein>
<dbReference type="GO" id="GO:0005524">
    <property type="term" value="F:ATP binding"/>
    <property type="evidence" value="ECO:0007669"/>
    <property type="project" value="UniProtKB-KW"/>
</dbReference>
<keyword evidence="8" id="KW-0862">Zinc</keyword>
<organism evidence="17 18">
    <name type="scientific">Thermostaphylospora chromogena</name>
    <dbReference type="NCBI Taxonomy" id="35622"/>
    <lineage>
        <taxon>Bacteria</taxon>
        <taxon>Bacillati</taxon>
        <taxon>Actinomycetota</taxon>
        <taxon>Actinomycetes</taxon>
        <taxon>Streptosporangiales</taxon>
        <taxon>Thermomonosporaceae</taxon>
        <taxon>Thermostaphylospora</taxon>
    </lineage>
</organism>
<feature type="region of interest" description="Disordered" evidence="15">
    <location>
        <begin position="559"/>
        <end position="704"/>
    </location>
</feature>
<dbReference type="CDD" id="cd18137">
    <property type="entry name" value="HLD_clamp_pol_III_gamma_tau"/>
    <property type="match status" value="1"/>
</dbReference>
<comment type="subunit">
    <text evidence="14">DNA polymerase III contains a core (composed of alpha, epsilon and theta chains) that associates with a tau subunit. This core dimerizes to form the POLIII' complex. PolIII' associates with the gamma complex (composed of gamma, delta, delta', psi and chi chains) and with the beta chain to form the complete DNA polymerase III complex.</text>
</comment>
<dbReference type="GO" id="GO:0009360">
    <property type="term" value="C:DNA polymerase III complex"/>
    <property type="evidence" value="ECO:0007669"/>
    <property type="project" value="InterPro"/>
</dbReference>
<dbReference type="OrthoDB" id="9810148at2"/>
<dbReference type="Gene3D" id="1.20.272.10">
    <property type="match status" value="1"/>
</dbReference>
<evidence type="ECO:0000256" key="4">
    <source>
        <dbReference type="ARBA" id="ARBA00022695"/>
    </source>
</evidence>
<evidence type="ECO:0000259" key="16">
    <source>
        <dbReference type="SMART" id="SM00382"/>
    </source>
</evidence>
<dbReference type="FunFam" id="3.40.50.300:FF:000014">
    <property type="entry name" value="DNA polymerase III subunit gamma/tau"/>
    <property type="match status" value="1"/>
</dbReference>
<dbReference type="InterPro" id="IPR050238">
    <property type="entry name" value="DNA_Rep/Repair_Clamp_Loader"/>
</dbReference>
<sequence>MSLALYRKYRPGTFAEVKGQEHVTEPLRQALRSGRINHAYLFSGPRGCGKTSSARILARSLNCEKGPTPDPCGECESCVALAPTGPGHLDVIEIDAASHGGVDDARDLRERAFFAPVSARFKIYIIDEAHMVTREGFNALLKLVEEPPPHLKFVFATTEPDKVIGTIKSRTHHYPFRLMPPATLRALLEEVLTAENVPFEPAALPLVVRAGAGSARDSLSILDQLLAGADERGITYARAVSLLGYTDSDLLDEMVQAFAARDGARVFQTVNRVIEGGHDPRRFAADLLERFRDLVILANVPQAADSGLLDRPADELERLREQAASMGPAELTRAAEIFNAGLTEMRGATSPRLMLELMCARVLLPAAEQGEAALLARLERLERGGAVAAAPVPVPSAAPVPSAPAPVAAEPAPAPAPAEDEPRPARGATGPARTTGSAGRADDDWPTPARPGGAAARPASTAQPERSSARPSAQSVPQGGGQEAVRQAWPSVLGALKRRSIVVWANVNTNAQVVGVEGNVVTLGFTQVGAMRNFVGGGKDAVVAAALGDVLGGQWRVEAVVGPGGDPRRPADGPGGTGGGVGGGRPAPGPRRSFGQEGGGAAPGAPGAPGSAPRGGEQDGTAGSGRALTDESWPDAPLPDDVGHPDPGPSYEGVAAARSAARAAAQTGPRVGGPRDAGRGGWPDAVPGGGRGVNDDVDPLNDADADVDELTGMALLQRELGGQIIEEIDHS</sequence>
<evidence type="ECO:0000256" key="2">
    <source>
        <dbReference type="ARBA" id="ARBA00012417"/>
    </source>
</evidence>
<dbReference type="CDD" id="cd00009">
    <property type="entry name" value="AAA"/>
    <property type="match status" value="1"/>
</dbReference>
<dbReference type="GO" id="GO:0046872">
    <property type="term" value="F:metal ion binding"/>
    <property type="evidence" value="ECO:0007669"/>
    <property type="project" value="UniProtKB-KW"/>
</dbReference>
<feature type="compositionally biased region" description="Gly residues" evidence="15">
    <location>
        <begin position="573"/>
        <end position="586"/>
    </location>
</feature>
<dbReference type="Gene3D" id="3.40.50.300">
    <property type="entry name" value="P-loop containing nucleotide triphosphate hydrolases"/>
    <property type="match status" value="1"/>
</dbReference>
<dbReference type="SMART" id="SM00382">
    <property type="entry name" value="AAA"/>
    <property type="match status" value="1"/>
</dbReference>
<evidence type="ECO:0000256" key="15">
    <source>
        <dbReference type="SAM" id="MobiDB-lite"/>
    </source>
</evidence>
<evidence type="ECO:0000313" key="18">
    <source>
        <dbReference type="Proteomes" id="UP000217103"/>
    </source>
</evidence>
<evidence type="ECO:0000256" key="1">
    <source>
        <dbReference type="ARBA" id="ARBA00006360"/>
    </source>
</evidence>
<dbReference type="Pfam" id="PF22608">
    <property type="entry name" value="DNAX_ATPase_lid"/>
    <property type="match status" value="1"/>
</dbReference>
<feature type="compositionally biased region" description="Acidic residues" evidence="15">
    <location>
        <begin position="695"/>
        <end position="704"/>
    </location>
</feature>
<dbReference type="PANTHER" id="PTHR11669">
    <property type="entry name" value="REPLICATION FACTOR C / DNA POLYMERASE III GAMMA-TAU SUBUNIT"/>
    <property type="match status" value="1"/>
</dbReference>
<feature type="compositionally biased region" description="Low complexity" evidence="15">
    <location>
        <begin position="655"/>
        <end position="665"/>
    </location>
</feature>
<accession>A0A1H1CE89</accession>
<dbReference type="FunFam" id="1.20.272.10:FF:000003">
    <property type="entry name" value="DNA polymerase III subunit gamma/tau"/>
    <property type="match status" value="1"/>
</dbReference>
<evidence type="ECO:0000256" key="13">
    <source>
        <dbReference type="ARBA" id="ARBA00074577"/>
    </source>
</evidence>
<dbReference type="Pfam" id="PF12169">
    <property type="entry name" value="DNA_pol3_gamma3"/>
    <property type="match status" value="1"/>
</dbReference>
<feature type="domain" description="AAA+ ATPase" evidence="16">
    <location>
        <begin position="36"/>
        <end position="301"/>
    </location>
</feature>
<dbReference type="AlphaFoldDB" id="A0A1H1CE89"/>
<evidence type="ECO:0000256" key="14">
    <source>
        <dbReference type="RuleBase" id="RU364063"/>
    </source>
</evidence>
<dbReference type="EC" id="2.7.7.7" evidence="2 14"/>
<dbReference type="STRING" id="35622.SAMN04489764_1433"/>
<evidence type="ECO:0000256" key="10">
    <source>
        <dbReference type="ARBA" id="ARBA00022932"/>
    </source>
</evidence>
<keyword evidence="9 14" id="KW-0067">ATP-binding</keyword>
<dbReference type="GO" id="GO:0003887">
    <property type="term" value="F:DNA-directed DNA polymerase activity"/>
    <property type="evidence" value="ECO:0007669"/>
    <property type="project" value="UniProtKB-KW"/>
</dbReference>
<dbReference type="InterPro" id="IPR045085">
    <property type="entry name" value="HLD_clamp_pol_III_gamma_tau"/>
</dbReference>
<dbReference type="Proteomes" id="UP000217103">
    <property type="component" value="Unassembled WGS sequence"/>
</dbReference>
<dbReference type="InterPro" id="IPR012763">
    <property type="entry name" value="DNA_pol_III_sug/sutau_N"/>
</dbReference>
<keyword evidence="18" id="KW-1185">Reference proteome</keyword>
<evidence type="ECO:0000256" key="7">
    <source>
        <dbReference type="ARBA" id="ARBA00022741"/>
    </source>
</evidence>
<evidence type="ECO:0000256" key="11">
    <source>
        <dbReference type="ARBA" id="ARBA00037724"/>
    </source>
</evidence>
<proteinExistence type="inferred from homology"/>
<keyword evidence="6" id="KW-0479">Metal-binding</keyword>
<keyword evidence="10 14" id="KW-0239">DNA-directed DNA polymerase</keyword>
<dbReference type="InterPro" id="IPR022754">
    <property type="entry name" value="DNA_pol_III_gamma-3"/>
</dbReference>
<evidence type="ECO:0000256" key="3">
    <source>
        <dbReference type="ARBA" id="ARBA00022679"/>
    </source>
</evidence>
<evidence type="ECO:0000256" key="5">
    <source>
        <dbReference type="ARBA" id="ARBA00022705"/>
    </source>
</evidence>
<dbReference type="GO" id="GO:0003677">
    <property type="term" value="F:DNA binding"/>
    <property type="evidence" value="ECO:0007669"/>
    <property type="project" value="InterPro"/>
</dbReference>
<dbReference type="InterPro" id="IPR027417">
    <property type="entry name" value="P-loop_NTPase"/>
</dbReference>
<dbReference type="EMBL" id="FNKK01000002">
    <property type="protein sequence ID" value="SDQ62503.1"/>
    <property type="molecule type" value="Genomic_DNA"/>
</dbReference>
<evidence type="ECO:0000313" key="17">
    <source>
        <dbReference type="EMBL" id="SDQ62503.1"/>
    </source>
</evidence>
<dbReference type="Gene3D" id="1.10.8.60">
    <property type="match status" value="1"/>
</dbReference>
<dbReference type="InterPro" id="IPR008921">
    <property type="entry name" value="DNA_pol3_clamp-load_cplx_C"/>
</dbReference>
<comment type="function">
    <text evidence="11 14">DNA polymerase III is a complex, multichain enzyme responsible for most of the replicative synthesis in bacteria. This DNA polymerase also exhibits 3' to 5' exonuclease activity.</text>
</comment>
<evidence type="ECO:0000256" key="6">
    <source>
        <dbReference type="ARBA" id="ARBA00022723"/>
    </source>
</evidence>
<name>A0A1H1CE89_9ACTN</name>
<evidence type="ECO:0000256" key="9">
    <source>
        <dbReference type="ARBA" id="ARBA00022840"/>
    </source>
</evidence>
<dbReference type="NCBIfam" id="NF005846">
    <property type="entry name" value="PRK07764.1-6"/>
    <property type="match status" value="1"/>
</dbReference>
<dbReference type="PANTHER" id="PTHR11669:SF0">
    <property type="entry name" value="PROTEIN STICHEL-LIKE 2"/>
    <property type="match status" value="1"/>
</dbReference>
<comment type="similarity">
    <text evidence="1 14">Belongs to the DnaX/STICHEL family.</text>
</comment>
<dbReference type="Pfam" id="PF13177">
    <property type="entry name" value="DNA_pol3_delta2"/>
    <property type="match status" value="1"/>
</dbReference>
<feature type="compositionally biased region" description="Low complexity" evidence="15">
    <location>
        <begin position="603"/>
        <end position="615"/>
    </location>
</feature>
<dbReference type="GO" id="GO:0006261">
    <property type="term" value="P:DNA-templated DNA replication"/>
    <property type="evidence" value="ECO:0007669"/>
    <property type="project" value="TreeGrafter"/>
</dbReference>
<feature type="compositionally biased region" description="Polar residues" evidence="15">
    <location>
        <begin position="463"/>
        <end position="477"/>
    </location>
</feature>
<evidence type="ECO:0000256" key="8">
    <source>
        <dbReference type="ARBA" id="ARBA00022833"/>
    </source>
</evidence>
<dbReference type="NCBIfam" id="TIGR02397">
    <property type="entry name" value="dnaX_nterm"/>
    <property type="match status" value="1"/>
</dbReference>
<dbReference type="SUPFAM" id="SSF48019">
    <property type="entry name" value="post-AAA+ oligomerization domain-like"/>
    <property type="match status" value="1"/>
</dbReference>
<dbReference type="SUPFAM" id="SSF52540">
    <property type="entry name" value="P-loop containing nucleoside triphosphate hydrolases"/>
    <property type="match status" value="1"/>
</dbReference>
<keyword evidence="5 14" id="KW-0235">DNA replication</keyword>
<feature type="compositionally biased region" description="Low complexity" evidence="15">
    <location>
        <begin position="446"/>
        <end position="462"/>
    </location>
</feature>
<evidence type="ECO:0000256" key="12">
    <source>
        <dbReference type="ARBA" id="ARBA00049244"/>
    </source>
</evidence>
<reference evidence="17 18" key="1">
    <citation type="submission" date="2016-10" db="EMBL/GenBank/DDBJ databases">
        <authorList>
            <person name="de Groot N.N."/>
        </authorList>
    </citation>
    <scope>NUCLEOTIDE SEQUENCE [LARGE SCALE GENOMIC DNA]</scope>
    <source>
        <strain evidence="17 18">DSM 43794</strain>
    </source>
</reference>
<comment type="catalytic activity">
    <reaction evidence="12 14">
        <text>DNA(n) + a 2'-deoxyribonucleoside 5'-triphosphate = DNA(n+1) + diphosphate</text>
        <dbReference type="Rhea" id="RHEA:22508"/>
        <dbReference type="Rhea" id="RHEA-COMP:17339"/>
        <dbReference type="Rhea" id="RHEA-COMP:17340"/>
        <dbReference type="ChEBI" id="CHEBI:33019"/>
        <dbReference type="ChEBI" id="CHEBI:61560"/>
        <dbReference type="ChEBI" id="CHEBI:173112"/>
        <dbReference type="EC" id="2.7.7.7"/>
    </reaction>
</comment>
<feature type="region of interest" description="Disordered" evidence="15">
    <location>
        <begin position="397"/>
        <end position="484"/>
    </location>
</feature>
<keyword evidence="3 14" id="KW-0808">Transferase</keyword>
<dbReference type="InterPro" id="IPR003593">
    <property type="entry name" value="AAA+_ATPase"/>
</dbReference>